<reference evidence="2 3" key="1">
    <citation type="journal article" date="2011" name="EMBO J.">
        <title>Structural diversity of bacterial flagellar motors.</title>
        <authorList>
            <person name="Chen S."/>
            <person name="Beeby M."/>
            <person name="Murphy G.E."/>
            <person name="Leadbetter J.R."/>
            <person name="Hendrixson D.R."/>
            <person name="Briegel A."/>
            <person name="Li Z."/>
            <person name="Shi J."/>
            <person name="Tocheva E.I."/>
            <person name="Muller A."/>
            <person name="Dobro M.J."/>
            <person name="Jensen G.J."/>
        </authorList>
    </citation>
    <scope>NUCLEOTIDE SEQUENCE [LARGE SCALE GENOMIC DNA]</scope>
    <source>
        <strain evidence="2 3">DSM 6540</strain>
    </source>
</reference>
<protein>
    <submittedName>
        <fullName evidence="2">Asp/Glu/hydantoin racemase</fullName>
    </submittedName>
</protein>
<organism evidence="2 3">
    <name type="scientific">Acetonema longum DSM 6540</name>
    <dbReference type="NCBI Taxonomy" id="1009370"/>
    <lineage>
        <taxon>Bacteria</taxon>
        <taxon>Bacillati</taxon>
        <taxon>Bacillota</taxon>
        <taxon>Negativicutes</taxon>
        <taxon>Acetonemataceae</taxon>
        <taxon>Acetonema</taxon>
    </lineage>
</organism>
<dbReference type="InterPro" id="IPR053714">
    <property type="entry name" value="Iso_Racemase_Enz_sf"/>
</dbReference>
<dbReference type="EMBL" id="AFGF01000049">
    <property type="protein sequence ID" value="EGO64814.1"/>
    <property type="molecule type" value="Genomic_DNA"/>
</dbReference>
<proteinExistence type="inferred from homology"/>
<dbReference type="STRING" id="1009370.ALO_05990"/>
<evidence type="ECO:0000256" key="1">
    <source>
        <dbReference type="ARBA" id="ARBA00038414"/>
    </source>
</evidence>
<dbReference type="AlphaFoldDB" id="F7NGL0"/>
<dbReference type="InterPro" id="IPR015942">
    <property type="entry name" value="Asp/Glu/hydantoin_racemase"/>
</dbReference>
<accession>F7NGL0</accession>
<gene>
    <name evidence="2" type="ORF">ALO_05990</name>
</gene>
<dbReference type="eggNOG" id="COG1794">
    <property type="taxonomic scope" value="Bacteria"/>
</dbReference>
<dbReference type="Proteomes" id="UP000003240">
    <property type="component" value="Unassembled WGS sequence"/>
</dbReference>
<comment type="similarity">
    <text evidence="1">Belongs to the HyuE racemase family.</text>
</comment>
<dbReference type="RefSeq" id="WP_004093811.1">
    <property type="nucleotide sequence ID" value="NZ_AFGF01000049.1"/>
</dbReference>
<evidence type="ECO:0000313" key="3">
    <source>
        <dbReference type="Proteomes" id="UP000003240"/>
    </source>
</evidence>
<dbReference type="Pfam" id="PF01177">
    <property type="entry name" value="Asp_Glu_race"/>
    <property type="match status" value="1"/>
</dbReference>
<evidence type="ECO:0000313" key="2">
    <source>
        <dbReference type="EMBL" id="EGO64814.1"/>
    </source>
</evidence>
<keyword evidence="3" id="KW-1185">Reference proteome</keyword>
<comment type="caution">
    <text evidence="2">The sequence shown here is derived from an EMBL/GenBank/DDBJ whole genome shotgun (WGS) entry which is preliminary data.</text>
</comment>
<name>F7NGL0_9FIRM</name>
<dbReference type="GO" id="GO:0047661">
    <property type="term" value="F:amino-acid racemase activity"/>
    <property type="evidence" value="ECO:0007669"/>
    <property type="project" value="InterPro"/>
</dbReference>
<sequence length="217" mass="23677">MIKIGLIHTTANSMQPINEAFRELAPEVKVLNFLDEGLMEEINHHTGITPTMVRRLLALLDNAEKAKVDGILLTCSVFSPYVEDIRKFMAAPVLSADMAMLEKAVQMGTKIGVIATVETAGPTSEGLLKAIAKRQQKNITVHTHVLTEAFTALKNGDANLHNKMIQQKALDLAAESDIVLLAQMSMTRAVKDFGPLRVPLLTSPEISVKAILAEIKQ</sequence>
<dbReference type="OrthoDB" id="978447at2"/>
<dbReference type="Gene3D" id="3.40.50.12500">
    <property type="match status" value="1"/>
</dbReference>